<evidence type="ECO:0000313" key="2">
    <source>
        <dbReference type="EMBL" id="KAG7045362.1"/>
    </source>
</evidence>
<comment type="caution">
    <text evidence="2">The sequence shown here is derived from an EMBL/GenBank/DDBJ whole genome shotgun (WGS) entry which is preliminary data.</text>
</comment>
<accession>A0A9P7QY97</accession>
<proteinExistence type="predicted"/>
<dbReference type="Proteomes" id="UP000699042">
    <property type="component" value="Unassembled WGS sequence"/>
</dbReference>
<evidence type="ECO:0008006" key="4">
    <source>
        <dbReference type="Google" id="ProtNLM"/>
    </source>
</evidence>
<dbReference type="AlphaFoldDB" id="A0A9P7QY97"/>
<protein>
    <recommendedName>
        <fullName evidence="4">Secreted protein</fullName>
    </recommendedName>
</protein>
<feature type="signal peptide" evidence="1">
    <location>
        <begin position="1"/>
        <end position="19"/>
    </location>
</feature>
<name>A0A9P7QY97_9PEZI</name>
<dbReference type="EMBL" id="JAESDN010000009">
    <property type="protein sequence ID" value="KAG7045362.1"/>
    <property type="molecule type" value="Genomic_DNA"/>
</dbReference>
<sequence>MRLRIYCITSLFVLNIGVQVDHLSRTASTSAFYSTTATPYGFHICFCGGSIRQKCQLLFFDIHQHWYIELENTVLVACHKFRKTH</sequence>
<organism evidence="2 3">
    <name type="scientific">Colletotrichum scovillei</name>
    <dbReference type="NCBI Taxonomy" id="1209932"/>
    <lineage>
        <taxon>Eukaryota</taxon>
        <taxon>Fungi</taxon>
        <taxon>Dikarya</taxon>
        <taxon>Ascomycota</taxon>
        <taxon>Pezizomycotina</taxon>
        <taxon>Sordariomycetes</taxon>
        <taxon>Hypocreomycetidae</taxon>
        <taxon>Glomerellales</taxon>
        <taxon>Glomerellaceae</taxon>
        <taxon>Colletotrichum</taxon>
        <taxon>Colletotrichum acutatum species complex</taxon>
    </lineage>
</organism>
<feature type="chain" id="PRO_5040326444" description="Secreted protein" evidence="1">
    <location>
        <begin position="20"/>
        <end position="85"/>
    </location>
</feature>
<gene>
    <name evidence="2" type="ORF">JMJ77_009445</name>
</gene>
<evidence type="ECO:0000256" key="1">
    <source>
        <dbReference type="SAM" id="SignalP"/>
    </source>
</evidence>
<keyword evidence="3" id="KW-1185">Reference proteome</keyword>
<reference evidence="2" key="1">
    <citation type="submission" date="2021-05" db="EMBL/GenBank/DDBJ databases">
        <title>Comparative genomics of three Colletotrichum scovillei strains and genetic complementation revealed genes involved fungal growth and virulence on chili pepper.</title>
        <authorList>
            <person name="Hsieh D.-K."/>
            <person name="Chuang S.-C."/>
            <person name="Chen C.-Y."/>
            <person name="Chao Y.-T."/>
            <person name="Lu M.-Y.J."/>
            <person name="Lee M.-H."/>
            <person name="Shih M.-C."/>
        </authorList>
    </citation>
    <scope>NUCLEOTIDE SEQUENCE</scope>
    <source>
        <strain evidence="2">Coll-153</strain>
    </source>
</reference>
<keyword evidence="1" id="KW-0732">Signal</keyword>
<evidence type="ECO:0000313" key="3">
    <source>
        <dbReference type="Proteomes" id="UP000699042"/>
    </source>
</evidence>